<feature type="domain" description="NAD-dependent epimerase/dehydratase" evidence="3">
    <location>
        <begin position="6"/>
        <end position="245"/>
    </location>
</feature>
<dbReference type="Pfam" id="PF01370">
    <property type="entry name" value="Epimerase"/>
    <property type="match status" value="1"/>
</dbReference>
<comment type="pathway">
    <text evidence="1">Bacterial outer membrane biogenesis; LPS O-antigen biosynthesis.</text>
</comment>
<dbReference type="EMBL" id="SPMZ01000025">
    <property type="protein sequence ID" value="NMQ19397.1"/>
    <property type="molecule type" value="Genomic_DNA"/>
</dbReference>
<evidence type="ECO:0000256" key="1">
    <source>
        <dbReference type="ARBA" id="ARBA00005125"/>
    </source>
</evidence>
<evidence type="ECO:0000256" key="2">
    <source>
        <dbReference type="ARBA" id="ARBA00007637"/>
    </source>
</evidence>
<organism evidence="4 5">
    <name type="scientific">Candidatus Competibacter phosphatis</name>
    <dbReference type="NCBI Taxonomy" id="221280"/>
    <lineage>
        <taxon>Bacteria</taxon>
        <taxon>Pseudomonadati</taxon>
        <taxon>Pseudomonadota</taxon>
        <taxon>Gammaproteobacteria</taxon>
        <taxon>Candidatus Competibacteraceae</taxon>
        <taxon>Candidatus Competibacter</taxon>
    </lineage>
</organism>
<keyword evidence="5" id="KW-1185">Reference proteome</keyword>
<dbReference type="InterPro" id="IPR001509">
    <property type="entry name" value="Epimerase_deHydtase"/>
</dbReference>
<evidence type="ECO:0000259" key="3">
    <source>
        <dbReference type="Pfam" id="PF01370"/>
    </source>
</evidence>
<evidence type="ECO:0000313" key="4">
    <source>
        <dbReference type="EMBL" id="NMQ19397.1"/>
    </source>
</evidence>
<name>A0ABX1TL28_9GAMM</name>
<evidence type="ECO:0000313" key="5">
    <source>
        <dbReference type="Proteomes" id="UP000760480"/>
    </source>
</evidence>
<accession>A0ABX1TL28</accession>
<dbReference type="InterPro" id="IPR036291">
    <property type="entry name" value="NAD(P)-bd_dom_sf"/>
</dbReference>
<comment type="similarity">
    <text evidence="2">Belongs to the NAD(P)-dependent epimerase/dehydratase family.</text>
</comment>
<dbReference type="Gene3D" id="3.90.25.10">
    <property type="entry name" value="UDP-galactose 4-epimerase, domain 1"/>
    <property type="match status" value="1"/>
</dbReference>
<dbReference type="Gene3D" id="3.40.50.720">
    <property type="entry name" value="NAD(P)-binding Rossmann-like Domain"/>
    <property type="match status" value="1"/>
</dbReference>
<comment type="caution">
    <text evidence="4">The sequence shown here is derived from an EMBL/GenBank/DDBJ whole genome shotgun (WGS) entry which is preliminary data.</text>
</comment>
<dbReference type="SUPFAM" id="SSF51735">
    <property type="entry name" value="NAD(P)-binding Rossmann-fold domains"/>
    <property type="match status" value="1"/>
</dbReference>
<protein>
    <submittedName>
        <fullName evidence="4">NAD-dependent epimerase/dehydratase family protein</fullName>
    </submittedName>
</protein>
<proteinExistence type="inferred from homology"/>
<sequence length="311" mass="34060">MTPVFLVTGAAGFIGSHSVEWLLRHGWRVVGVDNLRTGRLDNLADARSSPNFTLVIADAGDETAMRPLFQQHRFTGMLHLAALVSVPESFREPELNYRLNLATADTLARLCLEFECKRLVFASSAAVYGANAALPNRESALPQPLSPYAAAKLAAEVMLLGYAASYGLEAVCLRYFNVYGPRQDPGSPYSGVLSIFTDRFQRGLPVTVYGDGEQTRDFISVRDVAEYNGQALTRQDVVVGRYNVCTGHAISLKQVLAIYRELFPNAPPTEFASGRIGDIRHSLGDPALLREMLQFSAQTEFAQGLRELNAG</sequence>
<reference evidence="4 5" key="1">
    <citation type="submission" date="2019-03" db="EMBL/GenBank/DDBJ databases">
        <title>Metabolic reconstructions from genomes of highly enriched 'Candidatus Accumulibacter' and 'Candidatus Competibacter' bioreactor populations.</title>
        <authorList>
            <person name="Annavajhala M.K."/>
            <person name="Welles L."/>
            <person name="Abbas B."/>
            <person name="Sorokin D."/>
            <person name="Park H."/>
            <person name="Van Loosdrecht M."/>
            <person name="Chandran K."/>
        </authorList>
    </citation>
    <scope>NUCLEOTIDE SEQUENCE [LARGE SCALE GENOMIC DNA]</scope>
    <source>
        <strain evidence="4 5">SBR_G</strain>
    </source>
</reference>
<dbReference type="Proteomes" id="UP000760480">
    <property type="component" value="Unassembled WGS sequence"/>
</dbReference>
<gene>
    <name evidence="4" type="ORF">E4P82_09450</name>
</gene>
<dbReference type="PANTHER" id="PTHR43000">
    <property type="entry name" value="DTDP-D-GLUCOSE 4,6-DEHYDRATASE-RELATED"/>
    <property type="match status" value="1"/>
</dbReference>
<dbReference type="RefSeq" id="WP_169248651.1">
    <property type="nucleotide sequence ID" value="NZ_SPMZ01000025.1"/>
</dbReference>